<dbReference type="InterPro" id="IPR002549">
    <property type="entry name" value="AI-2E-like"/>
</dbReference>
<feature type="transmembrane region" description="Helical" evidence="6">
    <location>
        <begin position="301"/>
        <end position="328"/>
    </location>
</feature>
<name>A0ABU7U6C7_9PROT</name>
<dbReference type="RefSeq" id="WP_394820339.1">
    <property type="nucleotide sequence ID" value="NZ_JAWJZY010000006.1"/>
</dbReference>
<dbReference type="EMBL" id="JAWJZY010000006">
    <property type="protein sequence ID" value="MEE8659541.1"/>
    <property type="molecule type" value="Genomic_DNA"/>
</dbReference>
<feature type="transmembrane region" description="Helical" evidence="6">
    <location>
        <begin position="7"/>
        <end position="34"/>
    </location>
</feature>
<dbReference type="PANTHER" id="PTHR21716">
    <property type="entry name" value="TRANSMEMBRANE PROTEIN"/>
    <property type="match status" value="1"/>
</dbReference>
<keyword evidence="3 6" id="KW-0812">Transmembrane</keyword>
<sequence>MTTERIMLGFLLVGVAYGCGVVLWPFLSAILWAAILTFTTWPLFKRLRRRIPPVLAAVTMMIICAVAIVLPLALLTSTGIQDLPAATASITAGLAHFRKNEAAPLWIAHIPYLGGKLTALYTEWTRDIGSIGATIRPYAGQIARYTISVLIQIAGGLVELVMALFIAFFFWLNGDALGRVITALLRRVTGDYAYRLIDVIGSVVRGTVYGILGTAIIQGVLTTIGMMLCGVPEAGLLGGCAAFVAVFPVGAPIVWVPTALWLILNGSWAKGLFLAIYGVIIISGADHIIRPAFVARGAQLPYLLTVLGVLGGVITLGGVGIFLGPVLLGVGYTLTTEFASGAYAQTRPDTL</sequence>
<feature type="transmembrane region" description="Helical" evidence="6">
    <location>
        <begin position="208"/>
        <end position="229"/>
    </location>
</feature>
<organism evidence="7 8">
    <name type="scientific">Sorlinia euscelidii</name>
    <dbReference type="NCBI Taxonomy" id="3081148"/>
    <lineage>
        <taxon>Bacteria</taxon>
        <taxon>Pseudomonadati</taxon>
        <taxon>Pseudomonadota</taxon>
        <taxon>Alphaproteobacteria</taxon>
        <taxon>Acetobacterales</taxon>
        <taxon>Acetobacteraceae</taxon>
        <taxon>Sorlinia</taxon>
    </lineage>
</organism>
<keyword evidence="5 6" id="KW-0472">Membrane</keyword>
<feature type="transmembrane region" description="Helical" evidence="6">
    <location>
        <begin position="236"/>
        <end position="256"/>
    </location>
</feature>
<evidence type="ECO:0000313" key="7">
    <source>
        <dbReference type="EMBL" id="MEE8659541.1"/>
    </source>
</evidence>
<evidence type="ECO:0000256" key="1">
    <source>
        <dbReference type="ARBA" id="ARBA00004141"/>
    </source>
</evidence>
<evidence type="ECO:0000256" key="6">
    <source>
        <dbReference type="SAM" id="Phobius"/>
    </source>
</evidence>
<reference evidence="7 8" key="1">
    <citation type="submission" date="2023-10" db="EMBL/GenBank/DDBJ databases">
        <title>Sorlinia euscelidii gen. nov., sp. nov., an acetic acid bacteria isolated from the gut of Euscelidius variegatus emitter.</title>
        <authorList>
            <person name="Michoud G."/>
            <person name="Marasco R."/>
            <person name="Seferji K."/>
            <person name="Gonella E."/>
            <person name="Garuglieri E."/>
            <person name="Alma A."/>
            <person name="Mapelli F."/>
            <person name="Borin S."/>
            <person name="Daffonchio D."/>
            <person name="Crotti E."/>
        </authorList>
    </citation>
    <scope>NUCLEOTIDE SEQUENCE [LARGE SCALE GENOMIC DNA]</scope>
    <source>
        <strain evidence="7 8">EV16P</strain>
    </source>
</reference>
<keyword evidence="8" id="KW-1185">Reference proteome</keyword>
<feature type="transmembrane region" description="Helical" evidence="6">
    <location>
        <begin position="54"/>
        <end position="75"/>
    </location>
</feature>
<evidence type="ECO:0000256" key="2">
    <source>
        <dbReference type="ARBA" id="ARBA00009773"/>
    </source>
</evidence>
<proteinExistence type="inferred from homology"/>
<gene>
    <name evidence="7" type="ORF">DOFOFD_11065</name>
</gene>
<evidence type="ECO:0000256" key="4">
    <source>
        <dbReference type="ARBA" id="ARBA00022989"/>
    </source>
</evidence>
<feature type="transmembrane region" description="Helical" evidence="6">
    <location>
        <begin position="145"/>
        <end position="172"/>
    </location>
</feature>
<evidence type="ECO:0000313" key="8">
    <source>
        <dbReference type="Proteomes" id="UP001312908"/>
    </source>
</evidence>
<dbReference type="Proteomes" id="UP001312908">
    <property type="component" value="Unassembled WGS sequence"/>
</dbReference>
<comment type="similarity">
    <text evidence="2">Belongs to the autoinducer-2 exporter (AI-2E) (TC 2.A.86) family.</text>
</comment>
<evidence type="ECO:0000256" key="3">
    <source>
        <dbReference type="ARBA" id="ARBA00022692"/>
    </source>
</evidence>
<keyword evidence="4 6" id="KW-1133">Transmembrane helix</keyword>
<comment type="subcellular location">
    <subcellularLocation>
        <location evidence="1">Membrane</location>
        <topology evidence="1">Multi-pass membrane protein</topology>
    </subcellularLocation>
</comment>
<dbReference type="PANTHER" id="PTHR21716:SF4">
    <property type="entry name" value="TRANSMEMBRANE PROTEIN 245"/>
    <property type="match status" value="1"/>
</dbReference>
<feature type="transmembrane region" description="Helical" evidence="6">
    <location>
        <begin position="268"/>
        <end position="289"/>
    </location>
</feature>
<dbReference type="PROSITE" id="PS51257">
    <property type="entry name" value="PROKAR_LIPOPROTEIN"/>
    <property type="match status" value="1"/>
</dbReference>
<comment type="caution">
    <text evidence="7">The sequence shown here is derived from an EMBL/GenBank/DDBJ whole genome shotgun (WGS) entry which is preliminary data.</text>
</comment>
<protein>
    <submittedName>
        <fullName evidence="7">AI-2E family transporter</fullName>
    </submittedName>
</protein>
<evidence type="ECO:0000256" key="5">
    <source>
        <dbReference type="ARBA" id="ARBA00023136"/>
    </source>
</evidence>
<dbReference type="Pfam" id="PF01594">
    <property type="entry name" value="AI-2E_transport"/>
    <property type="match status" value="1"/>
</dbReference>
<accession>A0ABU7U6C7</accession>